<feature type="region of interest" description="Disordered" evidence="1">
    <location>
        <begin position="1"/>
        <end position="20"/>
    </location>
</feature>
<dbReference type="AlphaFoldDB" id="A0A4S8L9X1"/>
<protein>
    <submittedName>
        <fullName evidence="2">Uncharacterized protein</fullName>
    </submittedName>
</protein>
<gene>
    <name evidence="2" type="ORF">K435DRAFT_783246</name>
</gene>
<evidence type="ECO:0000256" key="1">
    <source>
        <dbReference type="SAM" id="MobiDB-lite"/>
    </source>
</evidence>
<keyword evidence="3" id="KW-1185">Reference proteome</keyword>
<evidence type="ECO:0000313" key="3">
    <source>
        <dbReference type="Proteomes" id="UP000297245"/>
    </source>
</evidence>
<dbReference type="EMBL" id="ML179539">
    <property type="protein sequence ID" value="THU85577.1"/>
    <property type="molecule type" value="Genomic_DNA"/>
</dbReference>
<sequence>MVPFNKGTLRPSFTDTPLRRADGRHTLSFTSRKIPITQLKNTSSNSSYPCSLLPS</sequence>
<accession>A0A4S8L9X1</accession>
<feature type="non-terminal residue" evidence="2">
    <location>
        <position position="55"/>
    </location>
</feature>
<organism evidence="2 3">
    <name type="scientific">Dendrothele bispora (strain CBS 962.96)</name>
    <dbReference type="NCBI Taxonomy" id="1314807"/>
    <lineage>
        <taxon>Eukaryota</taxon>
        <taxon>Fungi</taxon>
        <taxon>Dikarya</taxon>
        <taxon>Basidiomycota</taxon>
        <taxon>Agaricomycotina</taxon>
        <taxon>Agaricomycetes</taxon>
        <taxon>Agaricomycetidae</taxon>
        <taxon>Agaricales</taxon>
        <taxon>Agaricales incertae sedis</taxon>
        <taxon>Dendrothele</taxon>
    </lineage>
</organism>
<proteinExistence type="predicted"/>
<evidence type="ECO:0000313" key="2">
    <source>
        <dbReference type="EMBL" id="THU85577.1"/>
    </source>
</evidence>
<dbReference type="Proteomes" id="UP000297245">
    <property type="component" value="Unassembled WGS sequence"/>
</dbReference>
<name>A0A4S8L9X1_DENBC</name>
<reference evidence="2 3" key="1">
    <citation type="journal article" date="2019" name="Nat. Ecol. Evol.">
        <title>Megaphylogeny resolves global patterns of mushroom evolution.</title>
        <authorList>
            <person name="Varga T."/>
            <person name="Krizsan K."/>
            <person name="Foldi C."/>
            <person name="Dima B."/>
            <person name="Sanchez-Garcia M."/>
            <person name="Sanchez-Ramirez S."/>
            <person name="Szollosi G.J."/>
            <person name="Szarkandi J.G."/>
            <person name="Papp V."/>
            <person name="Albert L."/>
            <person name="Andreopoulos W."/>
            <person name="Angelini C."/>
            <person name="Antonin V."/>
            <person name="Barry K.W."/>
            <person name="Bougher N.L."/>
            <person name="Buchanan P."/>
            <person name="Buyck B."/>
            <person name="Bense V."/>
            <person name="Catcheside P."/>
            <person name="Chovatia M."/>
            <person name="Cooper J."/>
            <person name="Damon W."/>
            <person name="Desjardin D."/>
            <person name="Finy P."/>
            <person name="Geml J."/>
            <person name="Haridas S."/>
            <person name="Hughes K."/>
            <person name="Justo A."/>
            <person name="Karasinski D."/>
            <person name="Kautmanova I."/>
            <person name="Kiss B."/>
            <person name="Kocsube S."/>
            <person name="Kotiranta H."/>
            <person name="LaButti K.M."/>
            <person name="Lechner B.E."/>
            <person name="Liimatainen K."/>
            <person name="Lipzen A."/>
            <person name="Lukacs Z."/>
            <person name="Mihaltcheva S."/>
            <person name="Morgado L.N."/>
            <person name="Niskanen T."/>
            <person name="Noordeloos M.E."/>
            <person name="Ohm R.A."/>
            <person name="Ortiz-Santana B."/>
            <person name="Ovrebo C."/>
            <person name="Racz N."/>
            <person name="Riley R."/>
            <person name="Savchenko A."/>
            <person name="Shiryaev A."/>
            <person name="Soop K."/>
            <person name="Spirin V."/>
            <person name="Szebenyi C."/>
            <person name="Tomsovsky M."/>
            <person name="Tulloss R.E."/>
            <person name="Uehling J."/>
            <person name="Grigoriev I.V."/>
            <person name="Vagvolgyi C."/>
            <person name="Papp T."/>
            <person name="Martin F.M."/>
            <person name="Miettinen O."/>
            <person name="Hibbett D.S."/>
            <person name="Nagy L.G."/>
        </authorList>
    </citation>
    <scope>NUCLEOTIDE SEQUENCE [LARGE SCALE GENOMIC DNA]</scope>
    <source>
        <strain evidence="2 3">CBS 962.96</strain>
    </source>
</reference>